<dbReference type="Proteomes" id="UP001355653">
    <property type="component" value="Unassembled WGS sequence"/>
</dbReference>
<name>A0ABU6D936_9BACL</name>
<dbReference type="InterPro" id="IPR029002">
    <property type="entry name" value="PLPC/GPLD1"/>
</dbReference>
<accession>A0ABU6D936</accession>
<organism evidence="2 3">
    <name type="scientific">Paenibacillus chondroitinus</name>
    <dbReference type="NCBI Taxonomy" id="59842"/>
    <lineage>
        <taxon>Bacteria</taxon>
        <taxon>Bacillati</taxon>
        <taxon>Bacillota</taxon>
        <taxon>Bacilli</taxon>
        <taxon>Bacillales</taxon>
        <taxon>Paenibacillaceae</taxon>
        <taxon>Paenibacillus</taxon>
    </lineage>
</organism>
<comment type="caution">
    <text evidence="2">The sequence shown here is derived from an EMBL/GenBank/DDBJ whole genome shotgun (WGS) entry which is preliminary data.</text>
</comment>
<keyword evidence="3" id="KW-1185">Reference proteome</keyword>
<sequence length="207" mass="23921">MGSRIMHYCISSLLADRLGIENRNEFMLGGIAPDIHGLMGVAKGVTHVKDIDANGKSRINYCRFYDTYKDTMNKPFYLGYLCHLISDVVWLELYLKIVGFASPQQLKEKALVAYRDFERLNGRIIKQYSLKLHQHVLPTVNIDGYNSEYLPAILDLLRKDFTIDEALMNEALELFNNNNFEIIDYINKSVEESMVFLSNMRLNSHEN</sequence>
<reference evidence="2 3" key="1">
    <citation type="submission" date="2023-03" db="EMBL/GenBank/DDBJ databases">
        <title>Bacillus Genome Sequencing.</title>
        <authorList>
            <person name="Dunlap C."/>
        </authorList>
    </citation>
    <scope>NUCLEOTIDE SEQUENCE [LARGE SCALE GENOMIC DNA]</scope>
    <source>
        <strain evidence="2 3">NRS-1351</strain>
    </source>
</reference>
<dbReference type="RefSeq" id="WP_127454433.1">
    <property type="nucleotide sequence ID" value="NZ_JAROBY010000010.1"/>
</dbReference>
<dbReference type="Pfam" id="PF00882">
    <property type="entry name" value="Zn_dep_PLPC"/>
    <property type="match status" value="1"/>
</dbReference>
<evidence type="ECO:0000313" key="3">
    <source>
        <dbReference type="Proteomes" id="UP001355653"/>
    </source>
</evidence>
<proteinExistence type="predicted"/>
<protein>
    <submittedName>
        <fullName evidence="2">Zinc dependent phospholipase C family protein</fullName>
    </submittedName>
</protein>
<evidence type="ECO:0000259" key="1">
    <source>
        <dbReference type="Pfam" id="PF00882"/>
    </source>
</evidence>
<feature type="domain" description="Phospholipase C/D" evidence="1">
    <location>
        <begin position="6"/>
        <end position="90"/>
    </location>
</feature>
<gene>
    <name evidence="2" type="ORF">P5G65_06005</name>
</gene>
<dbReference type="EMBL" id="JAROBY010000010">
    <property type="protein sequence ID" value="MEB4793443.1"/>
    <property type="molecule type" value="Genomic_DNA"/>
</dbReference>
<evidence type="ECO:0000313" key="2">
    <source>
        <dbReference type="EMBL" id="MEB4793443.1"/>
    </source>
</evidence>